<proteinExistence type="predicted"/>
<dbReference type="Pfam" id="PF06791">
    <property type="entry name" value="TMP_2"/>
    <property type="match status" value="1"/>
</dbReference>
<dbReference type="InterPro" id="IPR009628">
    <property type="entry name" value="Phage_tape_measure_N"/>
</dbReference>
<sequence>MASLQNIAREARIRGAYDSNIAGAAERDAAALRNMAGAADAAAASGEKMAASMRVSDEALRRADPSFDKINRKLDENIRLTQAKQRAEKEYERTAAELRREMEDGNRTEAEGAELIRRAGMVRDQAIARAEKSAEQMRRMFAQNDMAVGQSADSVEAYINLLGRLDPFVGQQQRYNQELDSAEAILRAVNATERERFQVFQSLADMYDPATQAVNRHISALEAEAAAQRKAKEAADAALAQKVIAARQDVAQTRFSSFMGVGGASSGSAAASAEAFAKMFQAQDWQAMLDAEDQAQRERIQQTKRNVALNWQAMLDAERQGAAEAEIQLARNWQAILAVEEMAQAERLALKKAAAPKAYETLVDSFDQEAAAARRYASALTQLRETAALAGISADRLAADEARLAAAMSPAVRSAEQAVQAYRELRASMDPVIASQQRYQAALAAMQAGHRALGISGAQAAAEIAQLQRHMGVTGRGMGLAAHEAGALAQQIQDIGVSVAGGQNPFLVLTQQVPQAAYAVGGFGRLMGLLVSPVALVATTVLAVGAALAIVTMRFADIQGQARRYTAELKALNPELGVTADRLREMEFSIANQRGTSREPVRSTLSAVIANRNIRSPELAQQLAGVSQDMSAVLGQDASAWGKRLADAFGQGAAGVRRLDEELGFLSVAQAASITMMERQGDRAGALSVAIAALEARYGGAGKALKGDFATAVTEVARAWDDLVESLARSQAVRSVVEGLGSALKGVTSLLKEASLESQRDTIEKQIQNFRSGASFLDGMSPGIVARRQESIRALEKKLAEIERRINAAASTNGSANNSPYGSFTDDQAKRLTDARTELDLYKQTLAGVGVQQRIAQAGSSAFNAELRAGGTLASAQQQRLVAEQRAWADLSDSVQEAAEAARNALPGLTLIANAQGGTVQQQDAAARTARLYAEAMDKYGESVAAAVLAGKPLPDDLTKLAAAWHAADIQKRAGEMNAMAAASGRAAEQAAAVGAAYLISAADGVRAAAMQQAANDNVTTGVNAAARARQLLSVQTAEMIARGGEAVAQARIEATAQEGVARAAAGTTEGLMKAQLAGKVAAATQVYRTQLLVAEGKQAESLIKIIDALTEATLRQAAADREASVAIAAKDADRGLGRLRERNTLLGKIAGGGRESLSARFDLEAKVKQWEIDDAVRQLEDSLRDVNGAISDTNKQIVEQTRAEMSLGAERERQIKVMDAADTAAMALGNIGTRIAAGDWSSVAEGVGDFMSKFHDLQKTAGSAAKSFTALGLSLLESAEAGNALGNLVAELFGGRSDAQNRNAQIGSTVATTVGDFFGVPQGLSSFVGNIVGGLFGPGKSDSTAGVDVYTRNDRVVNFDTSANKQDSGNMSARDALAQSVNTFSNLLTELTGGTLAEKIAIEVGSRDGNRWRVYGADGSMAASGTTAVGDIEGTLSQVLSAITNTLTGVDAALKSRLQSVDFSNLQRAEGDVNFILAYDTAIQKLNGTLEGGSDDVETARKNVVDMRNYVRDFADQAGRLGYDAGVTAAALRSYVERFAGIGEAVPEMTEMETQVAALRAAFGELAPVLELVGYSASDAATAVQKAEAAKMAALRADVSSNQDRRYNDLIGNDFINSLQDLIAQRATDVRDARAVGLSDAGAQRNFVAGLSGTLTSSLRADQLQEAIRLFGDIPEVAAAANAALSQLASGIDGTAAAARSAADIANERAGLEVRLLELQGNNAALLERQRDALDASNRSLFDQVQAAQLASNIANERKGLEDQLLQAQGDTVALRLKERAALDESNRSIYDQIKAIEDQKAANEAARQAASVTASLQDRLLTAQQRNNPDAAIQALLRRQQAEFAAGQAAGYSAEQMQLLANVLAQEMTDAVADLNAQTQALSDQLQTRLLRAQAANPLLEEMQRQGLESQATQIERAQELAAASNDNVRAMLRSIYAAEDLAAANQAVADSAADAARQAQDAASALERIRGIGGSIRDWVNQARAGGIESFLSPAEQLANARSQFNSQLGLARGNDQTALGSITAYAQRYADALLANGASGTDTDSAIRQVLAQLETLPAVQSFDAQQTALLTSIRDATIQAGGVIDNTKLTAQAVAGLGSGSGDGTLLAIGKLTYAGNLDRINLLNATNTILANGLSALGSLMLDGNTRLANLHTWWTGVWSVMSSLLDKTKYNTAETAKKLGGGYAYASGTDWHPGGWAMVGEQGPELAFLPQGTAVATAAESRAALSRPRAYTVPQPYVSVPANGNSGDAKVLEEVRKQNALMAEQNRLLAEQNRLLRSQGGTLDDIADTNAQMASDRPRAVVGRRAAAVGG</sequence>
<evidence type="ECO:0000313" key="2">
    <source>
        <dbReference type="Proteomes" id="UP000234752"/>
    </source>
</evidence>
<reference evidence="1 2" key="1">
    <citation type="submission" date="2017-12" db="EMBL/GenBank/DDBJ databases">
        <title>Genomes of bacteria within cyanobacterial aggregates.</title>
        <authorList>
            <person name="Cai H."/>
        </authorList>
    </citation>
    <scope>NUCLEOTIDE SEQUENCE [LARGE SCALE GENOMIC DNA]</scope>
    <source>
        <strain evidence="1 2">TH16</strain>
    </source>
</reference>
<dbReference type="OrthoDB" id="7295432at2"/>
<protein>
    <submittedName>
        <fullName evidence="1">Uncharacterized protein</fullName>
    </submittedName>
</protein>
<dbReference type="Proteomes" id="UP000234752">
    <property type="component" value="Chromosome eg_2"/>
</dbReference>
<gene>
    <name evidence="1" type="ORF">C0V82_16025</name>
</gene>
<dbReference type="KEGG" id="ncb:C0V82_16025"/>
<dbReference type="EMBL" id="CP025612">
    <property type="protein sequence ID" value="AUN31938.1"/>
    <property type="molecule type" value="Genomic_DNA"/>
</dbReference>
<name>A0A2K9NFQ7_9PROT</name>
<dbReference type="RefSeq" id="WP_102113492.1">
    <property type="nucleotide sequence ID" value="NZ_BMGN01000012.1"/>
</dbReference>
<evidence type="ECO:0000313" key="1">
    <source>
        <dbReference type="EMBL" id="AUN31938.1"/>
    </source>
</evidence>
<keyword evidence="2" id="KW-1185">Reference proteome</keyword>
<organism evidence="1 2">
    <name type="scientific">Niveispirillum cyanobacteriorum</name>
    <dbReference type="NCBI Taxonomy" id="1612173"/>
    <lineage>
        <taxon>Bacteria</taxon>
        <taxon>Pseudomonadati</taxon>
        <taxon>Pseudomonadota</taxon>
        <taxon>Alphaproteobacteria</taxon>
        <taxon>Rhodospirillales</taxon>
        <taxon>Azospirillaceae</taxon>
        <taxon>Niveispirillum</taxon>
    </lineage>
</organism>
<accession>A0A2K9NFQ7</accession>